<organism evidence="2">
    <name type="scientific">marine sediment metagenome</name>
    <dbReference type="NCBI Taxonomy" id="412755"/>
    <lineage>
        <taxon>unclassified sequences</taxon>
        <taxon>metagenomes</taxon>
        <taxon>ecological metagenomes</taxon>
    </lineage>
</organism>
<accession>A0A0F9R6T5</accession>
<dbReference type="EMBL" id="LAZR01003188">
    <property type="protein sequence ID" value="KKN21011.1"/>
    <property type="molecule type" value="Genomic_DNA"/>
</dbReference>
<evidence type="ECO:0000256" key="1">
    <source>
        <dbReference type="SAM" id="MobiDB-lite"/>
    </source>
</evidence>
<name>A0A0F9R6T5_9ZZZZ</name>
<dbReference type="AlphaFoldDB" id="A0A0F9R6T5"/>
<gene>
    <name evidence="2" type="ORF">LCGC14_0929820</name>
</gene>
<proteinExistence type="predicted"/>
<feature type="region of interest" description="Disordered" evidence="1">
    <location>
        <begin position="102"/>
        <end position="121"/>
    </location>
</feature>
<reference evidence="2" key="1">
    <citation type="journal article" date="2015" name="Nature">
        <title>Complex archaea that bridge the gap between prokaryotes and eukaryotes.</title>
        <authorList>
            <person name="Spang A."/>
            <person name="Saw J.H."/>
            <person name="Jorgensen S.L."/>
            <person name="Zaremba-Niedzwiedzka K."/>
            <person name="Martijn J."/>
            <person name="Lind A.E."/>
            <person name="van Eijk R."/>
            <person name="Schleper C."/>
            <person name="Guy L."/>
            <person name="Ettema T.J."/>
        </authorList>
    </citation>
    <scope>NUCLEOTIDE SEQUENCE</scope>
</reference>
<evidence type="ECO:0000313" key="2">
    <source>
        <dbReference type="EMBL" id="KKN21011.1"/>
    </source>
</evidence>
<comment type="caution">
    <text evidence="2">The sequence shown here is derived from an EMBL/GenBank/DDBJ whole genome shotgun (WGS) entry which is preliminary data.</text>
</comment>
<sequence>MPTYNFLCGSGHVTEQRRGFDTTSAPCLCCEELATRQFSPTGQYIIGDTVANGKAVVPKDERRYDLKLFQEAGAQLEHEHKKAEEIAQRPLRSDNLWQKGKRKADAIMAGKAPPLTQTCVK</sequence>
<protein>
    <submittedName>
        <fullName evidence="2">Uncharacterized protein</fullName>
    </submittedName>
</protein>